<reference evidence="1" key="1">
    <citation type="submission" date="2024-05" db="EMBL/GenBank/DDBJ databases">
        <title>Whole genome shotgun sequence of Streptomyces hygroscopicus NBRC 113678.</title>
        <authorList>
            <person name="Komaki H."/>
            <person name="Tamura T."/>
        </authorList>
    </citation>
    <scope>NUCLEOTIDE SEQUENCE</scope>
    <source>
        <strain evidence="1">N11-34</strain>
    </source>
</reference>
<organism evidence="1 2">
    <name type="scientific">Streptomyces hygroscopicus</name>
    <dbReference type="NCBI Taxonomy" id="1912"/>
    <lineage>
        <taxon>Bacteria</taxon>
        <taxon>Bacillati</taxon>
        <taxon>Actinomycetota</taxon>
        <taxon>Actinomycetes</taxon>
        <taxon>Kitasatosporales</taxon>
        <taxon>Streptomycetaceae</taxon>
        <taxon>Streptomyces</taxon>
        <taxon>Streptomyces violaceusniger group</taxon>
    </lineage>
</organism>
<dbReference type="Gene3D" id="3.40.50.720">
    <property type="entry name" value="NAD(P)-binding Rossmann-like Domain"/>
    <property type="match status" value="1"/>
</dbReference>
<protein>
    <recommendedName>
        <fullName evidence="3">Ornithine cyclodeaminase</fullName>
    </recommendedName>
</protein>
<accession>A0ABQ3UEQ3</accession>
<comment type="caution">
    <text evidence="1">The sequence shown here is derived from an EMBL/GenBank/DDBJ whole genome shotgun (WGS) entry which is preliminary data.</text>
</comment>
<name>A0ABQ3UEQ3_STRHY</name>
<dbReference type="InterPro" id="IPR036291">
    <property type="entry name" value="NAD(P)-bd_dom_sf"/>
</dbReference>
<dbReference type="InterPro" id="IPR003462">
    <property type="entry name" value="ODC_Mu_crystall"/>
</dbReference>
<dbReference type="SUPFAM" id="SSF51735">
    <property type="entry name" value="NAD(P)-binding Rossmann-fold domains"/>
    <property type="match status" value="1"/>
</dbReference>
<evidence type="ECO:0000313" key="1">
    <source>
        <dbReference type="EMBL" id="GHJ34072.1"/>
    </source>
</evidence>
<dbReference type="PANTHER" id="PTHR13812">
    <property type="entry name" value="KETIMINE REDUCTASE MU-CRYSTALLIN"/>
    <property type="match status" value="1"/>
</dbReference>
<sequence length="327" mass="33941">MPLLLSRSDLSPLAADDDALDSAIDAVEASTIQCHSGDRAQTVFTGLDLANGDELAAQLVSLASGPASLRVFPNRVKGERPDAWLGIQLDGTTGAVDSMIALDDFNVLRTSVPAAVGVRHLAPPNATTLTVLGSGPQARSHVRTIRRVMPGLEHLKVWSPTQESRTAFGADLRARLGGEVRVSVAATLDEAVAGADVITAAGRYSHGEPAVPDPGSVRPGALLVSMTGAGGNLLERGARLAVPTARRPELVAFGFASGFIGDPPPPAPADALELADVITGEVPARASRTDTIVFELAAPYPWDVPILAWIRAWADKQGVGTAFSFSG</sequence>
<dbReference type="RefSeq" id="WP_236259781.1">
    <property type="nucleotide sequence ID" value="NZ_BNEK01000005.1"/>
</dbReference>
<dbReference type="InterPro" id="IPR023401">
    <property type="entry name" value="ODC_N"/>
</dbReference>
<dbReference type="EMBL" id="BNEK01000005">
    <property type="protein sequence ID" value="GHJ34072.1"/>
    <property type="molecule type" value="Genomic_DNA"/>
</dbReference>
<evidence type="ECO:0008006" key="3">
    <source>
        <dbReference type="Google" id="ProtNLM"/>
    </source>
</evidence>
<proteinExistence type="predicted"/>
<evidence type="ECO:0000313" key="2">
    <source>
        <dbReference type="Proteomes" id="UP001054854"/>
    </source>
</evidence>
<gene>
    <name evidence="1" type="ORF">TPA0910_85050</name>
</gene>
<keyword evidence="2" id="KW-1185">Reference proteome</keyword>
<dbReference type="Gene3D" id="3.30.1780.10">
    <property type="entry name" value="ornithine cyclodeaminase, domain 1"/>
    <property type="match status" value="1"/>
</dbReference>
<dbReference type="PANTHER" id="PTHR13812:SF19">
    <property type="entry name" value="KETIMINE REDUCTASE MU-CRYSTALLIN"/>
    <property type="match status" value="1"/>
</dbReference>
<dbReference type="Proteomes" id="UP001054854">
    <property type="component" value="Unassembled WGS sequence"/>
</dbReference>
<dbReference type="Pfam" id="PF02423">
    <property type="entry name" value="OCD_Mu_crystall"/>
    <property type="match status" value="1"/>
</dbReference>